<dbReference type="EMBL" id="FXZK01000007">
    <property type="protein sequence ID" value="SMY09086.1"/>
    <property type="molecule type" value="Genomic_DNA"/>
</dbReference>
<evidence type="ECO:0000256" key="1">
    <source>
        <dbReference type="SAM" id="Phobius"/>
    </source>
</evidence>
<keyword evidence="1" id="KW-0472">Membrane</keyword>
<evidence type="ECO:0000313" key="3">
    <source>
        <dbReference type="Proteomes" id="UP000201613"/>
    </source>
</evidence>
<feature type="transmembrane region" description="Helical" evidence="1">
    <location>
        <begin position="210"/>
        <end position="229"/>
    </location>
</feature>
<name>A0A238LJE2_9RHOB</name>
<dbReference type="Proteomes" id="UP000201613">
    <property type="component" value="Unassembled WGS sequence"/>
</dbReference>
<feature type="transmembrane region" description="Helical" evidence="1">
    <location>
        <begin position="134"/>
        <end position="158"/>
    </location>
</feature>
<feature type="transmembrane region" description="Helical" evidence="1">
    <location>
        <begin position="46"/>
        <end position="67"/>
    </location>
</feature>
<feature type="transmembrane region" description="Helical" evidence="1">
    <location>
        <begin position="79"/>
        <end position="96"/>
    </location>
</feature>
<dbReference type="PANTHER" id="PTHR33802">
    <property type="entry name" value="SI:CH211-161H7.5-RELATED"/>
    <property type="match status" value="1"/>
</dbReference>
<keyword evidence="1" id="KW-0812">Transmembrane</keyword>
<dbReference type="AlphaFoldDB" id="A0A238LJE2"/>
<gene>
    <name evidence="2" type="ORF">LOM8899_03248</name>
</gene>
<dbReference type="PANTHER" id="PTHR33802:SF1">
    <property type="entry name" value="XK-RELATED PROTEIN"/>
    <property type="match status" value="1"/>
</dbReference>
<feature type="transmembrane region" description="Helical" evidence="1">
    <location>
        <begin position="102"/>
        <end position="122"/>
    </location>
</feature>
<dbReference type="OrthoDB" id="5189031at2"/>
<feature type="transmembrane region" description="Helical" evidence="1">
    <location>
        <begin position="164"/>
        <end position="180"/>
    </location>
</feature>
<accession>A0A238LJE2</accession>
<organism evidence="2 3">
    <name type="scientific">Flavimaricola marinus</name>
    <dbReference type="NCBI Taxonomy" id="1819565"/>
    <lineage>
        <taxon>Bacteria</taxon>
        <taxon>Pseudomonadati</taxon>
        <taxon>Pseudomonadota</taxon>
        <taxon>Alphaproteobacteria</taxon>
        <taxon>Rhodobacterales</taxon>
        <taxon>Paracoccaceae</taxon>
        <taxon>Flavimaricola</taxon>
    </lineage>
</organism>
<reference evidence="2 3" key="1">
    <citation type="submission" date="2017-05" db="EMBL/GenBank/DDBJ databases">
        <authorList>
            <person name="Song R."/>
            <person name="Chenine A.L."/>
            <person name="Ruprecht R.M."/>
        </authorList>
    </citation>
    <scope>NUCLEOTIDE SEQUENCE [LARGE SCALE GENOMIC DNA]</scope>
    <source>
        <strain evidence="2 3">CECT 8899</strain>
    </source>
</reference>
<evidence type="ECO:0000313" key="2">
    <source>
        <dbReference type="EMBL" id="SMY09086.1"/>
    </source>
</evidence>
<protein>
    <submittedName>
        <fullName evidence="2">Uncharacterized protein</fullName>
    </submittedName>
</protein>
<dbReference type="RefSeq" id="WP_093993280.1">
    <property type="nucleotide sequence ID" value="NZ_FXZK01000007.1"/>
</dbReference>
<sequence>MHTKSILTLLFTASFVLSPLVTPPFSGFESGQLPIPQIDPPIQPAGYAFSIWGLIYGWLVVSAVFGIAKRADSADWNRARGPLILSLAIGTPWLWVAGESAVWATVLIFAMAVTAIGALWSAPRRDKWWFRVPVAIYAGWLTAASFVSLGSTMAGYGLVTDAQGWAYIGIGLALVVTLLTQRQAYNAPAYGLTVIWALVGIIVANQTDNLSISMTAGAGIVILLGALIVERRSRQAA</sequence>
<keyword evidence="1" id="KW-1133">Transmembrane helix</keyword>
<keyword evidence="3" id="KW-1185">Reference proteome</keyword>
<feature type="transmembrane region" description="Helical" evidence="1">
    <location>
        <begin position="187"/>
        <end position="204"/>
    </location>
</feature>
<proteinExistence type="predicted"/>